<dbReference type="EMBL" id="QZDT01000057">
    <property type="protein sequence ID" value="NBJ94950.1"/>
    <property type="molecule type" value="Genomic_DNA"/>
</dbReference>
<protein>
    <submittedName>
        <fullName evidence="3">Type II toxin-antitoxin system PemK/MazF family toxin</fullName>
    </submittedName>
</protein>
<evidence type="ECO:0000313" key="4">
    <source>
        <dbReference type="Proteomes" id="UP001154420"/>
    </source>
</evidence>
<gene>
    <name evidence="3" type="ORF">D5281_20850</name>
</gene>
<dbReference type="GO" id="GO:0006402">
    <property type="term" value="P:mRNA catabolic process"/>
    <property type="evidence" value="ECO:0007669"/>
    <property type="project" value="TreeGrafter"/>
</dbReference>
<keyword evidence="4" id="KW-1185">Reference proteome</keyword>
<evidence type="ECO:0000256" key="2">
    <source>
        <dbReference type="ARBA" id="ARBA00022649"/>
    </source>
</evidence>
<accession>A0A9X5BIY5</accession>
<dbReference type="PANTHER" id="PTHR33988:SF2">
    <property type="entry name" value="ENDORIBONUCLEASE MAZF"/>
    <property type="match status" value="1"/>
</dbReference>
<dbReference type="Proteomes" id="UP001154420">
    <property type="component" value="Unassembled WGS sequence"/>
</dbReference>
<dbReference type="PANTHER" id="PTHR33988">
    <property type="entry name" value="ENDORIBONUCLEASE MAZF-RELATED"/>
    <property type="match status" value="1"/>
</dbReference>
<dbReference type="GO" id="GO:0004521">
    <property type="term" value="F:RNA endonuclease activity"/>
    <property type="evidence" value="ECO:0007669"/>
    <property type="project" value="TreeGrafter"/>
</dbReference>
<comment type="caution">
    <text evidence="3">The sequence shown here is derived from an EMBL/GenBank/DDBJ whole genome shotgun (WGS) entry which is preliminary data.</text>
</comment>
<dbReference type="Pfam" id="PF02452">
    <property type="entry name" value="PemK_toxin"/>
    <property type="match status" value="1"/>
</dbReference>
<comment type="similarity">
    <text evidence="1">Belongs to the PemK/MazF family.</text>
</comment>
<dbReference type="AlphaFoldDB" id="A0A9X5BIY5"/>
<dbReference type="GO" id="GO:0003677">
    <property type="term" value="F:DNA binding"/>
    <property type="evidence" value="ECO:0007669"/>
    <property type="project" value="InterPro"/>
</dbReference>
<dbReference type="OrthoDB" id="9808744at2"/>
<dbReference type="Gene3D" id="2.30.30.110">
    <property type="match status" value="1"/>
</dbReference>
<sequence>MEEREIKRGDIYHADLNPIVGSEQGGYHPVLVIQNNRGNKHSPTVIVAAITSRPKHKMPTHVLLKGIEGLEKDSVVLLEQLRTIDKKRLDDYVGSLGKQQMLKVEKALCSSTGMRKLDKPILMCLCPVCAKPFFEFREHFIQRVDKNQDLKETCMFCNVRQGYDYLIRRNH</sequence>
<dbReference type="SUPFAM" id="SSF50118">
    <property type="entry name" value="Cell growth inhibitor/plasmid maintenance toxic component"/>
    <property type="match status" value="1"/>
</dbReference>
<reference evidence="3" key="1">
    <citation type="submission" date="2018-09" db="EMBL/GenBank/DDBJ databases">
        <title>Murine metabolic-syndrome-specific gut microbial biobank.</title>
        <authorList>
            <person name="Liu C."/>
        </authorList>
    </citation>
    <scope>NUCLEOTIDE SEQUENCE</scope>
    <source>
        <strain evidence="3">D42-62</strain>
    </source>
</reference>
<dbReference type="RefSeq" id="WP_160561922.1">
    <property type="nucleotide sequence ID" value="NZ_QZDT01000057.1"/>
</dbReference>
<dbReference type="GO" id="GO:0016075">
    <property type="term" value="P:rRNA catabolic process"/>
    <property type="evidence" value="ECO:0007669"/>
    <property type="project" value="TreeGrafter"/>
</dbReference>
<dbReference type="InterPro" id="IPR003477">
    <property type="entry name" value="PemK-like"/>
</dbReference>
<proteinExistence type="inferred from homology"/>
<dbReference type="InterPro" id="IPR011067">
    <property type="entry name" value="Plasmid_toxin/cell-grow_inhib"/>
</dbReference>
<evidence type="ECO:0000313" key="3">
    <source>
        <dbReference type="EMBL" id="NBJ94950.1"/>
    </source>
</evidence>
<keyword evidence="2" id="KW-1277">Toxin-antitoxin system</keyword>
<evidence type="ECO:0000256" key="1">
    <source>
        <dbReference type="ARBA" id="ARBA00007521"/>
    </source>
</evidence>
<name>A0A9X5BIY5_9FIRM</name>
<organism evidence="3 4">
    <name type="scientific">Parablautia muri</name>
    <dbReference type="NCBI Taxonomy" id="2320879"/>
    <lineage>
        <taxon>Bacteria</taxon>
        <taxon>Bacillati</taxon>
        <taxon>Bacillota</taxon>
        <taxon>Clostridia</taxon>
        <taxon>Lachnospirales</taxon>
        <taxon>Lachnospiraceae</taxon>
        <taxon>Parablautia</taxon>
    </lineage>
</organism>